<dbReference type="OrthoDB" id="9794183at2"/>
<dbReference type="Proteomes" id="UP000264006">
    <property type="component" value="Chromosome"/>
</dbReference>
<gene>
    <name evidence="2" type="ORF">DVS28_a3601</name>
</gene>
<dbReference type="AlphaFoldDB" id="A0A346Y1C7"/>
<proteinExistence type="predicted"/>
<dbReference type="SUPFAM" id="SSF51182">
    <property type="entry name" value="RmlC-like cupins"/>
    <property type="match status" value="1"/>
</dbReference>
<dbReference type="InterPro" id="IPR011051">
    <property type="entry name" value="RmlC_Cupin_sf"/>
</dbReference>
<dbReference type="InterPro" id="IPR013096">
    <property type="entry name" value="Cupin_2"/>
</dbReference>
<dbReference type="PANTHER" id="PTHR36114">
    <property type="entry name" value="16.7 KDA PROTEIN IN WHIE LOCUS"/>
    <property type="match status" value="1"/>
</dbReference>
<evidence type="ECO:0000259" key="1">
    <source>
        <dbReference type="Pfam" id="PF07883"/>
    </source>
</evidence>
<dbReference type="InterPro" id="IPR014710">
    <property type="entry name" value="RmlC-like_jellyroll"/>
</dbReference>
<dbReference type="Gene3D" id="2.60.120.10">
    <property type="entry name" value="Jelly Rolls"/>
    <property type="match status" value="1"/>
</dbReference>
<accession>A0A346Y1C7</accession>
<name>A0A346Y1C7_9ACTN</name>
<dbReference type="PANTHER" id="PTHR36114:SF1">
    <property type="entry name" value="16.7 KDA PROTEIN IN WHIE LOCUS"/>
    <property type="match status" value="1"/>
</dbReference>
<dbReference type="RefSeq" id="WP_114592643.1">
    <property type="nucleotide sequence ID" value="NZ_CP031165.1"/>
</dbReference>
<dbReference type="InterPro" id="IPR052044">
    <property type="entry name" value="PKS_Associated_Protein"/>
</dbReference>
<keyword evidence="3" id="KW-1185">Reference proteome</keyword>
<dbReference type="EMBL" id="CP031165">
    <property type="protein sequence ID" value="AXV08274.1"/>
    <property type="molecule type" value="Genomic_DNA"/>
</dbReference>
<sequence length="119" mass="13326">MDEHHAHREAPASNLSAALARITEAYSPRTVARVNDYEVRVARLQGAFDWHEHTRTDEFFMCLSGEFVLQVQLDTGLEEIHMGVGDIFVVPKGVKHRPVAKDIAEVLLFEPADTINTGD</sequence>
<dbReference type="CDD" id="cd02226">
    <property type="entry name" value="cupin_YdbB-like"/>
    <property type="match status" value="1"/>
</dbReference>
<reference evidence="2 3" key="1">
    <citation type="submission" date="2018-09" db="EMBL/GenBank/DDBJ databases">
        <title>Complete genome sequence of Euzebya sp. DY32-46 isolated from seawater of Pacific Ocean.</title>
        <authorList>
            <person name="Xu L."/>
            <person name="Wu Y.-H."/>
            <person name="Xu X.-W."/>
        </authorList>
    </citation>
    <scope>NUCLEOTIDE SEQUENCE [LARGE SCALE GENOMIC DNA]</scope>
    <source>
        <strain evidence="2 3">DY32-46</strain>
    </source>
</reference>
<organism evidence="2 3">
    <name type="scientific">Euzebya pacifica</name>
    <dbReference type="NCBI Taxonomy" id="1608957"/>
    <lineage>
        <taxon>Bacteria</taxon>
        <taxon>Bacillati</taxon>
        <taxon>Actinomycetota</taxon>
        <taxon>Nitriliruptoria</taxon>
        <taxon>Euzebyales</taxon>
    </lineage>
</organism>
<protein>
    <recommendedName>
        <fullName evidence="1">Cupin type-2 domain-containing protein</fullName>
    </recommendedName>
</protein>
<evidence type="ECO:0000313" key="2">
    <source>
        <dbReference type="EMBL" id="AXV08274.1"/>
    </source>
</evidence>
<feature type="domain" description="Cupin type-2" evidence="1">
    <location>
        <begin position="47"/>
        <end position="102"/>
    </location>
</feature>
<dbReference type="KEGG" id="euz:DVS28_a3601"/>
<evidence type="ECO:0000313" key="3">
    <source>
        <dbReference type="Proteomes" id="UP000264006"/>
    </source>
</evidence>
<dbReference type="Pfam" id="PF07883">
    <property type="entry name" value="Cupin_2"/>
    <property type="match status" value="1"/>
</dbReference>